<dbReference type="InterPro" id="IPR036291">
    <property type="entry name" value="NAD(P)-bd_dom_sf"/>
</dbReference>
<evidence type="ECO:0000256" key="1">
    <source>
        <dbReference type="ARBA" id="ARBA00010928"/>
    </source>
</evidence>
<evidence type="ECO:0000259" key="4">
    <source>
        <dbReference type="Pfam" id="PF22725"/>
    </source>
</evidence>
<dbReference type="Pfam" id="PF01408">
    <property type="entry name" value="GFO_IDH_MocA"/>
    <property type="match status" value="1"/>
</dbReference>
<organism evidence="5 6">
    <name type="scientific">Bifidobacterium santillanense</name>
    <dbReference type="NCBI Taxonomy" id="2809028"/>
    <lineage>
        <taxon>Bacteria</taxon>
        <taxon>Bacillati</taxon>
        <taxon>Actinomycetota</taxon>
        <taxon>Actinomycetes</taxon>
        <taxon>Bifidobacteriales</taxon>
        <taxon>Bifidobacteriaceae</taxon>
        <taxon>Bifidobacterium</taxon>
    </lineage>
</organism>
<dbReference type="InterPro" id="IPR050984">
    <property type="entry name" value="Gfo/Idh/MocA_domain"/>
</dbReference>
<protein>
    <submittedName>
        <fullName evidence="5">Gfo/Idh/MocA family oxidoreductase</fullName>
    </submittedName>
</protein>
<dbReference type="Pfam" id="PF22725">
    <property type="entry name" value="GFO_IDH_MocA_C3"/>
    <property type="match status" value="1"/>
</dbReference>
<keyword evidence="2" id="KW-0560">Oxidoreductase</keyword>
<dbReference type="InterPro" id="IPR000683">
    <property type="entry name" value="Gfo/Idh/MocA-like_OxRdtase_N"/>
</dbReference>
<dbReference type="SUPFAM" id="SSF55347">
    <property type="entry name" value="Glyceraldehyde-3-phosphate dehydrogenase-like, C-terminal domain"/>
    <property type="match status" value="1"/>
</dbReference>
<sequence length="344" mass="38066">MRELNWATLGCGVIANQLEQALEGTGRKLYSVANRTHAKGVAFAEKYGIGKVYDEIDDVFADPDVDVIYISTPHNTHIGFLRKALAAGKHVLCEKSITLNSDELDEAIALAEANHVLLAEAMTLYHMPLYRELDRIIAGGDGELGRVKLIQMNFGSYKEYDMTNRFFNRNLAGGAMLDIGVYALSCMRWFMSSKPDRIVSQVKAAPTGVDEQAGILLTNPDGQMAAITLSLHAKQPKRGTIVFENGYVEIFDYPRGERATIHDTSGAVVREVEAGDTAHALAYEVGDMEKAIRAFEAGRSGEIPADEADATVEGLLHLGYTRDVMDMMTEIRRDQWHMTYPEEE</sequence>
<evidence type="ECO:0000313" key="5">
    <source>
        <dbReference type="EMBL" id="MBT1173127.1"/>
    </source>
</evidence>
<name>A0ABS5UQF7_9BIFI</name>
<accession>A0ABS5UQF7</accession>
<dbReference type="PANTHER" id="PTHR22604">
    <property type="entry name" value="OXIDOREDUCTASES"/>
    <property type="match status" value="1"/>
</dbReference>
<comment type="caution">
    <text evidence="5">The sequence shown here is derived from an EMBL/GenBank/DDBJ whole genome shotgun (WGS) entry which is preliminary data.</text>
</comment>
<dbReference type="SUPFAM" id="SSF51735">
    <property type="entry name" value="NAD(P)-binding Rossmann-fold domains"/>
    <property type="match status" value="1"/>
</dbReference>
<dbReference type="EMBL" id="JAFEJS010000006">
    <property type="protein sequence ID" value="MBT1173127.1"/>
    <property type="molecule type" value="Genomic_DNA"/>
</dbReference>
<gene>
    <name evidence="5" type="ORF">JS528_07140</name>
</gene>
<proteinExistence type="inferred from homology"/>
<comment type="similarity">
    <text evidence="1">Belongs to the Gfo/Idh/MocA family.</text>
</comment>
<dbReference type="Gene3D" id="3.40.50.720">
    <property type="entry name" value="NAD(P)-binding Rossmann-like Domain"/>
    <property type="match status" value="1"/>
</dbReference>
<evidence type="ECO:0000313" key="6">
    <source>
        <dbReference type="Proteomes" id="UP000773064"/>
    </source>
</evidence>
<dbReference type="Proteomes" id="UP000773064">
    <property type="component" value="Unassembled WGS sequence"/>
</dbReference>
<reference evidence="5 6" key="1">
    <citation type="journal article" date="2021" name="Environ. Microbiol.">
        <title>Genetic insights into the dark matter of the mammalian gut microbiota through targeted genome reconstruction.</title>
        <authorList>
            <person name="Lugli G.A."/>
            <person name="Alessandri G."/>
            <person name="Milani C."/>
            <person name="Viappiani A."/>
            <person name="Fontana F."/>
            <person name="Tarracchini C."/>
            <person name="Mancabelli L."/>
            <person name="Argentini C."/>
            <person name="Ruiz L."/>
            <person name="Margolles A."/>
            <person name="van Sinderen D."/>
            <person name="Turroni F."/>
            <person name="Ventura M."/>
        </authorList>
    </citation>
    <scope>NUCLEOTIDE SEQUENCE [LARGE SCALE GENOMIC DNA]</scope>
    <source>
        <strain evidence="5 6">MA2</strain>
    </source>
</reference>
<evidence type="ECO:0000259" key="3">
    <source>
        <dbReference type="Pfam" id="PF01408"/>
    </source>
</evidence>
<keyword evidence="6" id="KW-1185">Reference proteome</keyword>
<feature type="domain" description="Gfo/Idh/MocA-like oxidoreductase N-terminal" evidence="3">
    <location>
        <begin position="5"/>
        <end position="119"/>
    </location>
</feature>
<dbReference type="RefSeq" id="WP_214358388.1">
    <property type="nucleotide sequence ID" value="NZ_JAFEJS010000006.1"/>
</dbReference>
<dbReference type="Gene3D" id="3.30.360.10">
    <property type="entry name" value="Dihydrodipicolinate Reductase, domain 2"/>
    <property type="match status" value="1"/>
</dbReference>
<feature type="domain" description="GFO/IDH/MocA-like oxidoreductase" evidence="4">
    <location>
        <begin position="131"/>
        <end position="248"/>
    </location>
</feature>
<dbReference type="InterPro" id="IPR055170">
    <property type="entry name" value="GFO_IDH_MocA-like_dom"/>
</dbReference>
<evidence type="ECO:0000256" key="2">
    <source>
        <dbReference type="ARBA" id="ARBA00023002"/>
    </source>
</evidence>
<dbReference type="PANTHER" id="PTHR22604:SF105">
    <property type="entry name" value="TRANS-1,2-DIHYDROBENZENE-1,2-DIOL DEHYDROGENASE"/>
    <property type="match status" value="1"/>
</dbReference>